<evidence type="ECO:0000259" key="1">
    <source>
        <dbReference type="Pfam" id="PF08156"/>
    </source>
</evidence>
<proteinExistence type="predicted"/>
<dbReference type="Proteomes" id="UP000298663">
    <property type="component" value="Unassembled WGS sequence"/>
</dbReference>
<dbReference type="InterPro" id="IPR045056">
    <property type="entry name" value="Nop56/Nop58"/>
</dbReference>
<reference evidence="2 3" key="2">
    <citation type="journal article" date="2019" name="G3 (Bethesda)">
        <title>Hybrid Assembly of the Genome of the Entomopathogenic Nematode Steinernema carpocapsae Identifies the X-Chromosome.</title>
        <authorList>
            <person name="Serra L."/>
            <person name="Macchietto M."/>
            <person name="Macias-Munoz A."/>
            <person name="McGill C.J."/>
            <person name="Rodriguez I.M."/>
            <person name="Rodriguez B."/>
            <person name="Murad R."/>
            <person name="Mortazavi A."/>
        </authorList>
    </citation>
    <scope>NUCLEOTIDE SEQUENCE [LARGE SCALE GENOMIC DNA]</scope>
    <source>
        <strain evidence="2 3">ALL</strain>
    </source>
</reference>
<dbReference type="OrthoDB" id="6780543at2759"/>
<accession>A0A4U5PJ70</accession>
<feature type="domain" description="Nucleolar protein 58/56 N-terminal" evidence="1">
    <location>
        <begin position="2"/>
        <end position="66"/>
    </location>
</feature>
<dbReference type="Pfam" id="PF08156">
    <property type="entry name" value="NOP5NT"/>
    <property type="match status" value="1"/>
</dbReference>
<evidence type="ECO:0000313" key="2">
    <source>
        <dbReference type="EMBL" id="TKR96640.1"/>
    </source>
</evidence>
<name>A0A4U5PJ70_STECR</name>
<sequence length="122" mass="13438">MHVLFETAAGYAVFKLLDEGKIQKADDVWDQLNTPEKLQESLQLINFKKFKTTAEALEGAVDMNEGKLNKTLKKLLKKTASEGELAVGDSKLGKLIHTSQTTFLVPRHMSVQIASVPVLKAA</sequence>
<comment type="caution">
    <text evidence="2">The sequence shown here is derived from an EMBL/GenBank/DDBJ whole genome shotgun (WGS) entry which is preliminary data.</text>
</comment>
<dbReference type="InterPro" id="IPR012974">
    <property type="entry name" value="NOP58/56_N"/>
</dbReference>
<dbReference type="STRING" id="34508.A0A4U5PJ70"/>
<organism evidence="2 3">
    <name type="scientific">Steinernema carpocapsae</name>
    <name type="common">Entomopathogenic nematode</name>
    <dbReference type="NCBI Taxonomy" id="34508"/>
    <lineage>
        <taxon>Eukaryota</taxon>
        <taxon>Metazoa</taxon>
        <taxon>Ecdysozoa</taxon>
        <taxon>Nematoda</taxon>
        <taxon>Chromadorea</taxon>
        <taxon>Rhabditida</taxon>
        <taxon>Tylenchina</taxon>
        <taxon>Panagrolaimomorpha</taxon>
        <taxon>Strongyloidoidea</taxon>
        <taxon>Steinernematidae</taxon>
        <taxon>Steinernema</taxon>
    </lineage>
</organism>
<gene>
    <name evidence="2" type="ORF">L596_010634</name>
</gene>
<dbReference type="EMBL" id="AZBU02000002">
    <property type="protein sequence ID" value="TKR96640.1"/>
    <property type="molecule type" value="Genomic_DNA"/>
</dbReference>
<protein>
    <recommendedName>
        <fullName evidence="1">Nucleolar protein 58/56 N-terminal domain-containing protein</fullName>
    </recommendedName>
</protein>
<dbReference type="GO" id="GO:0030515">
    <property type="term" value="F:snoRNA binding"/>
    <property type="evidence" value="ECO:0007669"/>
    <property type="project" value="InterPro"/>
</dbReference>
<dbReference type="GO" id="GO:0032040">
    <property type="term" value="C:small-subunit processome"/>
    <property type="evidence" value="ECO:0007669"/>
    <property type="project" value="InterPro"/>
</dbReference>
<evidence type="ECO:0000313" key="3">
    <source>
        <dbReference type="Proteomes" id="UP000298663"/>
    </source>
</evidence>
<dbReference type="PANTHER" id="PTHR10894:SF1">
    <property type="entry name" value="NUCLEOLAR PROTEIN 58"/>
    <property type="match status" value="1"/>
</dbReference>
<keyword evidence="3" id="KW-1185">Reference proteome</keyword>
<reference evidence="2 3" key="1">
    <citation type="journal article" date="2015" name="Genome Biol.">
        <title>Comparative genomics of Steinernema reveals deeply conserved gene regulatory networks.</title>
        <authorList>
            <person name="Dillman A.R."/>
            <person name="Macchietto M."/>
            <person name="Porter C.F."/>
            <person name="Rogers A."/>
            <person name="Williams B."/>
            <person name="Antoshechkin I."/>
            <person name="Lee M.M."/>
            <person name="Goodwin Z."/>
            <person name="Lu X."/>
            <person name="Lewis E.E."/>
            <person name="Goodrich-Blair H."/>
            <person name="Stock S.P."/>
            <person name="Adams B.J."/>
            <person name="Sternberg P.W."/>
            <person name="Mortazavi A."/>
        </authorList>
    </citation>
    <scope>NUCLEOTIDE SEQUENCE [LARGE SCALE GENOMIC DNA]</scope>
    <source>
        <strain evidence="2 3">ALL</strain>
    </source>
</reference>
<dbReference type="PANTHER" id="PTHR10894">
    <property type="entry name" value="NUCLEOLAR PROTEIN 5 NUCLEOLAR PROTEIN NOP5 NOP58"/>
    <property type="match status" value="1"/>
</dbReference>
<dbReference type="GO" id="GO:0031428">
    <property type="term" value="C:box C/D methylation guide snoRNP complex"/>
    <property type="evidence" value="ECO:0007669"/>
    <property type="project" value="InterPro"/>
</dbReference>
<dbReference type="AlphaFoldDB" id="A0A4U5PJ70"/>